<protein>
    <submittedName>
        <fullName evidence="1">Uncharacterized protein</fullName>
    </submittedName>
</protein>
<evidence type="ECO:0000313" key="1">
    <source>
        <dbReference type="EMBL" id="KAH0564266.1"/>
    </source>
</evidence>
<name>A0AAV7J375_COTGL</name>
<gene>
    <name evidence="1" type="ORF">KQX54_010957</name>
</gene>
<dbReference type="AlphaFoldDB" id="A0AAV7J375"/>
<organism evidence="1 2">
    <name type="scientific">Cotesia glomerata</name>
    <name type="common">Lepidopteran parasitic wasp</name>
    <name type="synonym">Apanteles glomeratus</name>
    <dbReference type="NCBI Taxonomy" id="32391"/>
    <lineage>
        <taxon>Eukaryota</taxon>
        <taxon>Metazoa</taxon>
        <taxon>Ecdysozoa</taxon>
        <taxon>Arthropoda</taxon>
        <taxon>Hexapoda</taxon>
        <taxon>Insecta</taxon>
        <taxon>Pterygota</taxon>
        <taxon>Neoptera</taxon>
        <taxon>Endopterygota</taxon>
        <taxon>Hymenoptera</taxon>
        <taxon>Apocrita</taxon>
        <taxon>Ichneumonoidea</taxon>
        <taxon>Braconidae</taxon>
        <taxon>Microgastrinae</taxon>
        <taxon>Cotesia</taxon>
    </lineage>
</organism>
<accession>A0AAV7J375</accession>
<dbReference type="EMBL" id="JAHXZJ010000002">
    <property type="protein sequence ID" value="KAH0564266.1"/>
    <property type="molecule type" value="Genomic_DNA"/>
</dbReference>
<sequence>MEEITSLLPIASILPLPTQFLLVKNFQQENRNSRTTRTRTTRLLARNDKSIMRRWKEERSIKTKVLSTCNNDEQTLSQLP</sequence>
<comment type="caution">
    <text evidence="1">The sequence shown here is derived from an EMBL/GenBank/DDBJ whole genome shotgun (WGS) entry which is preliminary data.</text>
</comment>
<evidence type="ECO:0000313" key="2">
    <source>
        <dbReference type="Proteomes" id="UP000826195"/>
    </source>
</evidence>
<keyword evidence="2" id="KW-1185">Reference proteome</keyword>
<proteinExistence type="predicted"/>
<dbReference type="Proteomes" id="UP000826195">
    <property type="component" value="Unassembled WGS sequence"/>
</dbReference>
<reference evidence="1 2" key="1">
    <citation type="journal article" date="2021" name="J. Hered.">
        <title>A chromosome-level genome assembly of the parasitoid wasp, Cotesia glomerata (Hymenoptera: Braconidae).</title>
        <authorList>
            <person name="Pinto B.J."/>
            <person name="Weis J.J."/>
            <person name="Gamble T."/>
            <person name="Ode P.J."/>
            <person name="Paul R."/>
            <person name="Zaspel J.M."/>
        </authorList>
    </citation>
    <scope>NUCLEOTIDE SEQUENCE [LARGE SCALE GENOMIC DNA]</scope>
    <source>
        <strain evidence="1">CgM1</strain>
    </source>
</reference>